<dbReference type="Pfam" id="PF01556">
    <property type="entry name" value="DnaJ_C"/>
    <property type="match status" value="1"/>
</dbReference>
<gene>
    <name evidence="4" type="ORF">FHW12_004060</name>
</gene>
<dbReference type="FunFam" id="2.60.260.20:FF:000013">
    <property type="entry name" value="DnaJ subfamily B member 11"/>
    <property type="match status" value="1"/>
</dbReference>
<name>A0A839F431_9GAMM</name>
<evidence type="ECO:0000313" key="5">
    <source>
        <dbReference type="Proteomes" id="UP000550401"/>
    </source>
</evidence>
<dbReference type="RefSeq" id="WP_182532846.1">
    <property type="nucleotide sequence ID" value="NZ_JACGXL010000008.1"/>
</dbReference>
<keyword evidence="5" id="KW-1185">Reference proteome</keyword>
<sequence length="301" mass="32885">MANPYTVLGVEPGASAADITKAYRRLARKLHPDLNPGDKAAEERFKDVANAYRLLNDADKRRRFDAGEIDESGAERPQQRYYRDYAGSQQADGYGNDDGYADFAEGDDVFADLLRRARQARASQPGHDLRYRLPVSLADAISGAKRRLELPSGDTLDVTIPPGIVDGQILRLKGKGEPGGSAKAPAGDALIELEVLDDPRFTREGDDLTYELPVSLREAVLGERVRVPTPTGEVTMTVPPDSNSGTKLRLKGHGAPRRGGGRGDQFVRLKIVFPRGDAALREFVSTWDAGKAFNPREESAR</sequence>
<dbReference type="Pfam" id="PF00226">
    <property type="entry name" value="DnaJ"/>
    <property type="match status" value="1"/>
</dbReference>
<dbReference type="PRINTS" id="PR00625">
    <property type="entry name" value="JDOMAIN"/>
</dbReference>
<dbReference type="EMBL" id="JACGXL010000008">
    <property type="protein sequence ID" value="MBA8889813.1"/>
    <property type="molecule type" value="Genomic_DNA"/>
</dbReference>
<dbReference type="InterPro" id="IPR001623">
    <property type="entry name" value="DnaJ_domain"/>
</dbReference>
<dbReference type="CDD" id="cd10747">
    <property type="entry name" value="DnaJ_C"/>
    <property type="match status" value="1"/>
</dbReference>
<dbReference type="Gene3D" id="1.10.287.110">
    <property type="entry name" value="DnaJ domain"/>
    <property type="match status" value="1"/>
</dbReference>
<reference evidence="4 5" key="1">
    <citation type="submission" date="2020-07" db="EMBL/GenBank/DDBJ databases">
        <title>Genomic Encyclopedia of Type Strains, Phase IV (KMG-V): Genome sequencing to study the core and pangenomes of soil and plant-associated prokaryotes.</title>
        <authorList>
            <person name="Whitman W."/>
        </authorList>
    </citation>
    <scope>NUCLEOTIDE SEQUENCE [LARGE SCALE GENOMIC DNA]</scope>
    <source>
        <strain evidence="4 5">RH2WT43</strain>
    </source>
</reference>
<feature type="domain" description="J" evidence="3">
    <location>
        <begin position="3"/>
        <end position="68"/>
    </location>
</feature>
<dbReference type="InterPro" id="IPR008971">
    <property type="entry name" value="HSP40/DnaJ_pept-bd"/>
</dbReference>
<dbReference type="SUPFAM" id="SSF46565">
    <property type="entry name" value="Chaperone J-domain"/>
    <property type="match status" value="1"/>
</dbReference>
<dbReference type="PANTHER" id="PTHR43096">
    <property type="entry name" value="DNAJ HOMOLOG 1, MITOCHONDRIAL-RELATED"/>
    <property type="match status" value="1"/>
</dbReference>
<dbReference type="GO" id="GO:0005737">
    <property type="term" value="C:cytoplasm"/>
    <property type="evidence" value="ECO:0007669"/>
    <property type="project" value="TreeGrafter"/>
</dbReference>
<feature type="region of interest" description="Disordered" evidence="2">
    <location>
        <begin position="239"/>
        <end position="262"/>
    </location>
</feature>
<keyword evidence="1" id="KW-0143">Chaperone</keyword>
<comment type="caution">
    <text evidence="4">The sequence shown here is derived from an EMBL/GenBank/DDBJ whole genome shotgun (WGS) entry which is preliminary data.</text>
</comment>
<dbReference type="PROSITE" id="PS50076">
    <property type="entry name" value="DNAJ_2"/>
    <property type="match status" value="1"/>
</dbReference>
<evidence type="ECO:0000259" key="3">
    <source>
        <dbReference type="PROSITE" id="PS50076"/>
    </source>
</evidence>
<accession>A0A839F431</accession>
<dbReference type="SMART" id="SM00271">
    <property type="entry name" value="DnaJ"/>
    <property type="match status" value="1"/>
</dbReference>
<organism evidence="4 5">
    <name type="scientific">Dokdonella fugitiva</name>
    <dbReference type="NCBI Taxonomy" id="328517"/>
    <lineage>
        <taxon>Bacteria</taxon>
        <taxon>Pseudomonadati</taxon>
        <taxon>Pseudomonadota</taxon>
        <taxon>Gammaproteobacteria</taxon>
        <taxon>Lysobacterales</taxon>
        <taxon>Rhodanobacteraceae</taxon>
        <taxon>Dokdonella</taxon>
    </lineage>
</organism>
<dbReference type="Gene3D" id="2.60.260.20">
    <property type="entry name" value="Urease metallochaperone UreE, N-terminal domain"/>
    <property type="match status" value="2"/>
</dbReference>
<dbReference type="CDD" id="cd06257">
    <property type="entry name" value="DnaJ"/>
    <property type="match status" value="1"/>
</dbReference>
<dbReference type="SUPFAM" id="SSF49493">
    <property type="entry name" value="HSP40/DnaJ peptide-binding domain"/>
    <property type="match status" value="2"/>
</dbReference>
<dbReference type="Proteomes" id="UP000550401">
    <property type="component" value="Unassembled WGS sequence"/>
</dbReference>
<dbReference type="GO" id="GO:0042026">
    <property type="term" value="P:protein refolding"/>
    <property type="evidence" value="ECO:0007669"/>
    <property type="project" value="TreeGrafter"/>
</dbReference>
<dbReference type="GO" id="GO:0051082">
    <property type="term" value="F:unfolded protein binding"/>
    <property type="evidence" value="ECO:0007669"/>
    <property type="project" value="InterPro"/>
</dbReference>
<protein>
    <submittedName>
        <fullName evidence="4">DnaJ-class molecular chaperone</fullName>
    </submittedName>
</protein>
<dbReference type="InterPro" id="IPR036869">
    <property type="entry name" value="J_dom_sf"/>
</dbReference>
<evidence type="ECO:0000313" key="4">
    <source>
        <dbReference type="EMBL" id="MBA8889813.1"/>
    </source>
</evidence>
<dbReference type="AlphaFoldDB" id="A0A839F431"/>
<evidence type="ECO:0000256" key="2">
    <source>
        <dbReference type="SAM" id="MobiDB-lite"/>
    </source>
</evidence>
<feature type="compositionally biased region" description="Basic residues" evidence="2">
    <location>
        <begin position="248"/>
        <end position="260"/>
    </location>
</feature>
<dbReference type="InterPro" id="IPR002939">
    <property type="entry name" value="DnaJ_C"/>
</dbReference>
<evidence type="ECO:0000256" key="1">
    <source>
        <dbReference type="ARBA" id="ARBA00023186"/>
    </source>
</evidence>
<dbReference type="PANTHER" id="PTHR43096:SF52">
    <property type="entry name" value="DNAJ HOMOLOG 1, MITOCHONDRIAL-RELATED"/>
    <property type="match status" value="1"/>
</dbReference>
<proteinExistence type="predicted"/>